<dbReference type="Pfam" id="PF12323">
    <property type="entry name" value="HTH_OrfB_IS605"/>
    <property type="match status" value="1"/>
</dbReference>
<keyword evidence="7" id="KW-0233">DNA recombination</keyword>
<feature type="domain" description="Cas12f1-like TNB" evidence="9">
    <location>
        <begin position="281"/>
        <end position="347"/>
    </location>
</feature>
<evidence type="ECO:0000259" key="8">
    <source>
        <dbReference type="Pfam" id="PF01385"/>
    </source>
</evidence>
<evidence type="ECO:0000313" key="12">
    <source>
        <dbReference type="Proteomes" id="UP000510821"/>
    </source>
</evidence>
<evidence type="ECO:0000256" key="6">
    <source>
        <dbReference type="ARBA" id="ARBA00023125"/>
    </source>
</evidence>
<dbReference type="GO" id="GO:0003677">
    <property type="term" value="F:DNA binding"/>
    <property type="evidence" value="ECO:0007669"/>
    <property type="project" value="UniProtKB-KW"/>
</dbReference>
<dbReference type="AlphaFoldDB" id="A0A7D5XDK0"/>
<dbReference type="InterPro" id="IPR001959">
    <property type="entry name" value="Transposase"/>
</dbReference>
<dbReference type="KEGG" id="flt:Sv326_1216"/>
<organism evidence="11 12">
    <name type="scientific">Fermentimicrarchaeum limneticum</name>
    <dbReference type="NCBI Taxonomy" id="2795018"/>
    <lineage>
        <taxon>Archaea</taxon>
        <taxon>Candidatus Micrarchaeota</taxon>
        <taxon>Candidatus Fermentimicrarchaeales</taxon>
        <taxon>Candidatus Fermentimicrarchaeaceae</taxon>
        <taxon>Candidatus Fermentimicrarchaeum</taxon>
    </lineage>
</organism>
<evidence type="ECO:0000256" key="7">
    <source>
        <dbReference type="ARBA" id="ARBA00023172"/>
    </source>
</evidence>
<comment type="similarity">
    <text evidence="2">In the N-terminal section; belongs to the transposase 2 family.</text>
</comment>
<evidence type="ECO:0000256" key="5">
    <source>
        <dbReference type="ARBA" id="ARBA00022833"/>
    </source>
</evidence>
<dbReference type="PANTHER" id="PTHR30405">
    <property type="entry name" value="TRANSPOSASE"/>
    <property type="match status" value="1"/>
</dbReference>
<evidence type="ECO:0000259" key="9">
    <source>
        <dbReference type="Pfam" id="PF07282"/>
    </source>
</evidence>
<dbReference type="NCBIfam" id="NF040570">
    <property type="entry name" value="guided_TnpB"/>
    <property type="match status" value="1"/>
</dbReference>
<dbReference type="EMBL" id="CP058998">
    <property type="protein sequence ID" value="QLJ53391.1"/>
    <property type="molecule type" value="Genomic_DNA"/>
</dbReference>
<keyword evidence="6" id="KW-0238">DNA-binding</keyword>
<keyword evidence="4" id="KW-0479">Metal-binding</keyword>
<dbReference type="GO" id="GO:0046872">
    <property type="term" value="F:metal ion binding"/>
    <property type="evidence" value="ECO:0007669"/>
    <property type="project" value="UniProtKB-KW"/>
</dbReference>
<dbReference type="InterPro" id="IPR051399">
    <property type="entry name" value="RNA-guided_DNA_endo/Transpos"/>
</dbReference>
<evidence type="ECO:0000313" key="11">
    <source>
        <dbReference type="EMBL" id="QLJ53391.1"/>
    </source>
</evidence>
<proteinExistence type="inferred from homology"/>
<dbReference type="PANTHER" id="PTHR30405:SF25">
    <property type="entry name" value="RNA-GUIDED DNA ENDONUCLEASE INSQ-RELATED"/>
    <property type="match status" value="1"/>
</dbReference>
<dbReference type="InterPro" id="IPR021027">
    <property type="entry name" value="Transposase_put_HTH"/>
</dbReference>
<dbReference type="GO" id="GO:0006310">
    <property type="term" value="P:DNA recombination"/>
    <property type="evidence" value="ECO:0007669"/>
    <property type="project" value="UniProtKB-KW"/>
</dbReference>
<gene>
    <name evidence="11" type="ORF">Sv326_1216</name>
</gene>
<comment type="similarity">
    <text evidence="1">In the C-terminal section; belongs to the transposase 35 family.</text>
</comment>
<name>A0A7D5XDK0_FERL1</name>
<feature type="domain" description="Probable transposase IS891/IS1136/IS1341" evidence="8">
    <location>
        <begin position="156"/>
        <end position="269"/>
    </location>
</feature>
<evidence type="ECO:0000256" key="2">
    <source>
        <dbReference type="ARBA" id="ARBA00011044"/>
    </source>
</evidence>
<protein>
    <submittedName>
        <fullName evidence="11">IS200/IS605 family element transposase accessory protein TnpB</fullName>
    </submittedName>
</protein>
<dbReference type="InterPro" id="IPR010095">
    <property type="entry name" value="Cas12f1-like_TNB"/>
</dbReference>
<evidence type="ECO:0000256" key="1">
    <source>
        <dbReference type="ARBA" id="ARBA00008761"/>
    </source>
</evidence>
<evidence type="ECO:0000256" key="4">
    <source>
        <dbReference type="ARBA" id="ARBA00022723"/>
    </source>
</evidence>
<dbReference type="Pfam" id="PF01385">
    <property type="entry name" value="OrfB_IS605"/>
    <property type="match status" value="1"/>
</dbReference>
<feature type="domain" description="Transposase putative helix-turn-helix" evidence="10">
    <location>
        <begin position="2"/>
        <end position="45"/>
    </location>
</feature>
<dbReference type="Proteomes" id="UP000510821">
    <property type="component" value="Chromosome"/>
</dbReference>
<keyword evidence="5" id="KW-0862">Zinc</keyword>
<sequence length="387" mass="44642">MRAYKFRIYPSKKQEKEMQKHLWVSKELWNEMLSFTKEIYNNYRKFPTKRTLRELVKDSGLFSQVGQELVDRLVDALHRKIEMKKKGEKGGFPRFKSLDRMKSLHYPQYECGFWLDKKLKITPFGEIAIKKHREITGRIKTLTLKRESSGRWFAIFCVETPEEIPIENKGEAVGIDLGLKTFATLSNGMRINNPRHFKKYEDRLAFIQRKFSRKKKGSTSRKRAKVRVAKLHEKISDCRRDFLHKISTQVVNDYSIIALEELATKEMSEENYGKQINDAGWNMFANMLAYKAEGAGCRVVFVDPRDTSKMCSRCGNMRDGLTLWNRVYDCPNCGLSTDRDLNSALNILIRATPGQGGSNASGNVAVATSMKEEAHVFQGGSMSLYKQ</sequence>
<keyword evidence="3" id="KW-0815">Transposition</keyword>
<reference evidence="12" key="1">
    <citation type="submission" date="2020-07" db="EMBL/GenBank/DDBJ databases">
        <title>Metabolic diversity and evolutionary history of the archaeal phylum ###Micrarchaeota### uncovered from a freshwater lake metagenome.</title>
        <authorList>
            <person name="Kadnikov V.V."/>
            <person name="Savvichev A.S."/>
            <person name="Mardanov A.V."/>
            <person name="Beletsky A.V."/>
            <person name="Chupakov A.V."/>
            <person name="Kokryatskaya N.M."/>
            <person name="Pimenov N.V."/>
            <person name="Ravin N.V."/>
        </authorList>
    </citation>
    <scope>NUCLEOTIDE SEQUENCE [LARGE SCALE GENOMIC DNA]</scope>
</reference>
<dbReference type="GO" id="GO:0032196">
    <property type="term" value="P:transposition"/>
    <property type="evidence" value="ECO:0007669"/>
    <property type="project" value="UniProtKB-KW"/>
</dbReference>
<evidence type="ECO:0000259" key="10">
    <source>
        <dbReference type="Pfam" id="PF12323"/>
    </source>
</evidence>
<accession>A0A7D5XDK0</accession>
<dbReference type="Pfam" id="PF07282">
    <property type="entry name" value="Cas12f1-like_TNB"/>
    <property type="match status" value="1"/>
</dbReference>
<dbReference type="NCBIfam" id="TIGR01766">
    <property type="entry name" value="IS200/IS605 family accessory protein TnpB-like domain"/>
    <property type="match status" value="1"/>
</dbReference>
<evidence type="ECO:0000256" key="3">
    <source>
        <dbReference type="ARBA" id="ARBA00022578"/>
    </source>
</evidence>